<evidence type="ECO:0000256" key="6">
    <source>
        <dbReference type="ARBA" id="ARBA00022833"/>
    </source>
</evidence>
<comment type="similarity">
    <text evidence="1">Belongs to the SIMIBI class G3E GTPase family. HypB/HupM subfamily.</text>
</comment>
<gene>
    <name evidence="9" type="primary">hypB</name>
    <name evidence="9" type="ORF">VLL09_07080</name>
</gene>
<organism evidence="9 10">
    <name type="scientific">Dehalococcoides mccartyi</name>
    <dbReference type="NCBI Taxonomy" id="61435"/>
    <lineage>
        <taxon>Bacteria</taxon>
        <taxon>Bacillati</taxon>
        <taxon>Chloroflexota</taxon>
        <taxon>Dehalococcoidia</taxon>
        <taxon>Dehalococcoidales</taxon>
        <taxon>Dehalococcoidaceae</taxon>
        <taxon>Dehalococcoides</taxon>
    </lineage>
</organism>
<keyword evidence="7" id="KW-0342">GTP-binding</keyword>
<dbReference type="GO" id="GO:0003924">
    <property type="term" value="F:GTPase activity"/>
    <property type="evidence" value="ECO:0007669"/>
    <property type="project" value="InterPro"/>
</dbReference>
<keyword evidence="2" id="KW-0533">Nickel</keyword>
<dbReference type="PIRSF" id="PIRSF005624">
    <property type="entry name" value="Ni-bind_GTPase"/>
    <property type="match status" value="1"/>
</dbReference>
<keyword evidence="5" id="KW-0378">Hydrolase</keyword>
<evidence type="ECO:0000256" key="4">
    <source>
        <dbReference type="ARBA" id="ARBA00022741"/>
    </source>
</evidence>
<reference evidence="9" key="1">
    <citation type="submission" date="2023-12" db="EMBL/GenBank/DDBJ databases">
        <title>Isolation of organohalide respiring bacteria Dehalococcoides mccartyi strain GPTCE1 in groundwater collected near a chemical plant in Suzhou, China.</title>
        <authorList>
            <person name="Liu G."/>
        </authorList>
    </citation>
    <scope>NUCLEOTIDE SEQUENCE</scope>
    <source>
        <strain evidence="9">GPTCE1</strain>
    </source>
</reference>
<dbReference type="GO" id="GO:0005525">
    <property type="term" value="F:GTP binding"/>
    <property type="evidence" value="ECO:0007669"/>
    <property type="project" value="UniProtKB-KW"/>
</dbReference>
<evidence type="ECO:0000259" key="8">
    <source>
        <dbReference type="Pfam" id="PF02492"/>
    </source>
</evidence>
<dbReference type="SUPFAM" id="SSF52540">
    <property type="entry name" value="P-loop containing nucleoside triphosphate hydrolases"/>
    <property type="match status" value="1"/>
</dbReference>
<feature type="domain" description="CobW/HypB/UreG nucleotide-binding" evidence="8">
    <location>
        <begin position="32"/>
        <end position="193"/>
    </location>
</feature>
<evidence type="ECO:0000313" key="9">
    <source>
        <dbReference type="EMBL" id="WRO07147.1"/>
    </source>
</evidence>
<evidence type="ECO:0000256" key="3">
    <source>
        <dbReference type="ARBA" id="ARBA00022723"/>
    </source>
</evidence>
<evidence type="ECO:0000256" key="7">
    <source>
        <dbReference type="ARBA" id="ARBA00023134"/>
    </source>
</evidence>
<evidence type="ECO:0000256" key="5">
    <source>
        <dbReference type="ARBA" id="ARBA00022801"/>
    </source>
</evidence>
<accession>A0AB38Z9K5</accession>
<dbReference type="InterPro" id="IPR004392">
    <property type="entry name" value="Hyd_mat_HypB"/>
</dbReference>
<dbReference type="NCBIfam" id="TIGR00073">
    <property type="entry name" value="hypB"/>
    <property type="match status" value="1"/>
</dbReference>
<dbReference type="GO" id="GO:0008270">
    <property type="term" value="F:zinc ion binding"/>
    <property type="evidence" value="ECO:0007669"/>
    <property type="project" value="TreeGrafter"/>
</dbReference>
<dbReference type="EMBL" id="CP141531">
    <property type="protein sequence ID" value="WRO07147.1"/>
    <property type="molecule type" value="Genomic_DNA"/>
</dbReference>
<protein>
    <submittedName>
        <fullName evidence="9">Hydrogenase nickel incorporation protein HypB</fullName>
    </submittedName>
</protein>
<dbReference type="Gene3D" id="3.40.50.300">
    <property type="entry name" value="P-loop containing nucleotide triphosphate hydrolases"/>
    <property type="match status" value="1"/>
</dbReference>
<evidence type="ECO:0000256" key="1">
    <source>
        <dbReference type="ARBA" id="ARBA00006211"/>
    </source>
</evidence>
<name>A0AB38Z9K5_9CHLR</name>
<keyword evidence="4" id="KW-0547">Nucleotide-binding</keyword>
<dbReference type="PANTHER" id="PTHR30134:SF2">
    <property type="entry name" value="HYDROGENASE MATURATION FACTOR HYPB"/>
    <property type="match status" value="1"/>
</dbReference>
<keyword evidence="6" id="KW-0862">Zinc</keyword>
<dbReference type="InterPro" id="IPR027417">
    <property type="entry name" value="P-loop_NTPase"/>
</dbReference>
<keyword evidence="3" id="KW-0479">Metal-binding</keyword>
<dbReference type="Pfam" id="PF02492">
    <property type="entry name" value="cobW"/>
    <property type="match status" value="1"/>
</dbReference>
<proteinExistence type="inferred from homology"/>
<dbReference type="PANTHER" id="PTHR30134">
    <property type="entry name" value="HYDROGENASE PROTEIN ASSEMBLY PROTEIN, NICKEL CHAPERONE"/>
    <property type="match status" value="1"/>
</dbReference>
<sequence>MMKVKVLKNITDMNDQLAARNKDMFAGKGILVINVMSSPGAGKTSLLLKTIELLGDDARVGVIEGDIASSVDAEKIAATGSQAIQINTDGGCHLDANMVASAADGLELDELDIIFIENVGNLVCPAGFQLGEAKRVVLASVPEGDDKPTKYPFMFRDTDVIVITKMDYLPLSDFNMESFRKTVLGLNPDVKIIELSVRNGQGLDEWTAWLKSNLLKGK</sequence>
<dbReference type="AlphaFoldDB" id="A0AB38Z9K5"/>
<evidence type="ECO:0000256" key="2">
    <source>
        <dbReference type="ARBA" id="ARBA00022596"/>
    </source>
</evidence>
<dbReference type="GO" id="GO:0016151">
    <property type="term" value="F:nickel cation binding"/>
    <property type="evidence" value="ECO:0007669"/>
    <property type="project" value="InterPro"/>
</dbReference>
<dbReference type="InterPro" id="IPR003495">
    <property type="entry name" value="CobW/HypB/UreG_nucleotide-bd"/>
</dbReference>
<dbReference type="CDD" id="cd05390">
    <property type="entry name" value="HypB"/>
    <property type="match status" value="1"/>
</dbReference>
<dbReference type="GO" id="GO:0051604">
    <property type="term" value="P:protein maturation"/>
    <property type="evidence" value="ECO:0007669"/>
    <property type="project" value="InterPro"/>
</dbReference>
<evidence type="ECO:0000313" key="10">
    <source>
        <dbReference type="Proteomes" id="UP001327986"/>
    </source>
</evidence>
<dbReference type="Proteomes" id="UP001327986">
    <property type="component" value="Chromosome"/>
</dbReference>